<feature type="transmembrane region" description="Helical" evidence="2">
    <location>
        <begin position="276"/>
        <end position="294"/>
    </location>
</feature>
<sequence length="357" mass="38834">MAVQACSVGGLPRSTGTLSTRGARAELAVCLNLFQLNWALIAATLAVFVVGLRLAGFQLRVSSYLLYFGIAGVYGVVGYLNLKSKLRRSPRVYIALFFIAQIVLQILLLVSIGYFAATANFPMQDTNLLAIDRALGLDFRAYLALVNRPGLIDALAVTYDSIRWQLVLIVVVVPLLGHYRRAAEFSLGFGLTLAITTLISTLFPATGVYETVGLHTADHPNFEPSVYNATLRELPLVRDGTVKLLDAFQLGPLLTFPSFHAVSAVLYMWVLWPIRWVRGIGVLWNGVMLAATPIGGGHYFVDVFAGVVLAIASIWVIKRIGARLAPEQDRERSISQISTVDPLAMAEPDGDLSPQSS</sequence>
<feature type="transmembrane region" description="Helical" evidence="2">
    <location>
        <begin position="27"/>
        <end position="52"/>
    </location>
</feature>
<evidence type="ECO:0000256" key="2">
    <source>
        <dbReference type="SAM" id="Phobius"/>
    </source>
</evidence>
<protein>
    <submittedName>
        <fullName evidence="4">Phosphatase PAP2 family protein</fullName>
    </submittedName>
</protein>
<dbReference type="Proteomes" id="UP000289946">
    <property type="component" value="Unassembled WGS sequence"/>
</dbReference>
<keyword evidence="2" id="KW-0812">Transmembrane</keyword>
<keyword evidence="2" id="KW-1133">Transmembrane helix</keyword>
<keyword evidence="5" id="KW-1185">Reference proteome</keyword>
<accession>A0ABY0DIE5</accession>
<proteinExistence type="predicted"/>
<comment type="caution">
    <text evidence="4">The sequence shown here is derived from an EMBL/GenBank/DDBJ whole genome shotgun (WGS) entry which is preliminary data.</text>
</comment>
<feature type="transmembrane region" description="Helical" evidence="2">
    <location>
        <begin position="300"/>
        <end position="317"/>
    </location>
</feature>
<dbReference type="Gene3D" id="1.20.144.10">
    <property type="entry name" value="Phosphatidic acid phosphatase type 2/haloperoxidase"/>
    <property type="match status" value="1"/>
</dbReference>
<dbReference type="InterPro" id="IPR026841">
    <property type="entry name" value="Aur1/Ipt1"/>
</dbReference>
<reference evidence="4 5" key="1">
    <citation type="submission" date="2018-10" db="EMBL/GenBank/DDBJ databases">
        <title>Bradyrhizobium sp. nov., isolated from effective nodules of peanut in China.</title>
        <authorList>
            <person name="Li Y."/>
        </authorList>
    </citation>
    <scope>NUCLEOTIDE SEQUENCE [LARGE SCALE GENOMIC DNA]</scope>
    <source>
        <strain evidence="4 5">CCBAU 51781</strain>
    </source>
</reference>
<evidence type="ECO:0000256" key="1">
    <source>
        <dbReference type="SAM" id="MobiDB-lite"/>
    </source>
</evidence>
<gene>
    <name evidence="4" type="ORF">EAS62_19750</name>
</gene>
<dbReference type="Pfam" id="PF14378">
    <property type="entry name" value="PAP2_3"/>
    <property type="match status" value="1"/>
</dbReference>
<dbReference type="EMBL" id="RDRA01000011">
    <property type="protein sequence ID" value="RXG92942.1"/>
    <property type="molecule type" value="Genomic_DNA"/>
</dbReference>
<evidence type="ECO:0000313" key="4">
    <source>
        <dbReference type="EMBL" id="RXG92942.1"/>
    </source>
</evidence>
<feature type="transmembrane region" description="Helical" evidence="2">
    <location>
        <begin position="186"/>
        <end position="205"/>
    </location>
</feature>
<dbReference type="RefSeq" id="WP_128940457.1">
    <property type="nucleotide sequence ID" value="NZ_RDRA01000011.1"/>
</dbReference>
<feature type="region of interest" description="Disordered" evidence="1">
    <location>
        <begin position="331"/>
        <end position="357"/>
    </location>
</feature>
<feature type="transmembrane region" description="Helical" evidence="2">
    <location>
        <begin position="162"/>
        <end position="179"/>
    </location>
</feature>
<evidence type="ECO:0000259" key="3">
    <source>
        <dbReference type="Pfam" id="PF14378"/>
    </source>
</evidence>
<organism evidence="4 5">
    <name type="scientific">Bradyrhizobium zhanjiangense</name>
    <dbReference type="NCBI Taxonomy" id="1325107"/>
    <lineage>
        <taxon>Bacteria</taxon>
        <taxon>Pseudomonadati</taxon>
        <taxon>Pseudomonadota</taxon>
        <taxon>Alphaproteobacteria</taxon>
        <taxon>Hyphomicrobiales</taxon>
        <taxon>Nitrobacteraceae</taxon>
        <taxon>Bradyrhizobium</taxon>
    </lineage>
</organism>
<name>A0ABY0DIE5_9BRAD</name>
<feature type="transmembrane region" description="Helical" evidence="2">
    <location>
        <begin position="64"/>
        <end position="82"/>
    </location>
</feature>
<feature type="domain" description="Inositolphosphotransferase Aur1/Ipt1" evidence="3">
    <location>
        <begin position="127"/>
        <end position="315"/>
    </location>
</feature>
<feature type="transmembrane region" description="Helical" evidence="2">
    <location>
        <begin position="247"/>
        <end position="269"/>
    </location>
</feature>
<feature type="transmembrane region" description="Helical" evidence="2">
    <location>
        <begin position="94"/>
        <end position="117"/>
    </location>
</feature>
<keyword evidence="2" id="KW-0472">Membrane</keyword>
<evidence type="ECO:0000313" key="5">
    <source>
        <dbReference type="Proteomes" id="UP000289946"/>
    </source>
</evidence>